<evidence type="ECO:0000259" key="6">
    <source>
        <dbReference type="PROSITE" id="PS50043"/>
    </source>
</evidence>
<dbReference type="Pfam" id="PF00196">
    <property type="entry name" value="GerE"/>
    <property type="match status" value="1"/>
</dbReference>
<protein>
    <submittedName>
        <fullName evidence="8">DNA-binding response regulator</fullName>
    </submittedName>
</protein>
<feature type="domain" description="Response regulatory" evidence="7">
    <location>
        <begin position="5"/>
        <end position="121"/>
    </location>
</feature>
<dbReference type="InterPro" id="IPR000792">
    <property type="entry name" value="Tscrpt_reg_LuxR_C"/>
</dbReference>
<organism evidence="8 9">
    <name type="scientific">Rhodococcoides trifolii</name>
    <dbReference type="NCBI Taxonomy" id="908250"/>
    <lineage>
        <taxon>Bacteria</taxon>
        <taxon>Bacillati</taxon>
        <taxon>Actinomycetota</taxon>
        <taxon>Actinomycetes</taxon>
        <taxon>Mycobacteriales</taxon>
        <taxon>Nocardiaceae</taxon>
        <taxon>Rhodococcoides</taxon>
    </lineage>
</organism>
<keyword evidence="2" id="KW-0805">Transcription regulation</keyword>
<gene>
    <name evidence="8" type="ORF">GCM10007304_33880</name>
</gene>
<dbReference type="PROSITE" id="PS00622">
    <property type="entry name" value="HTH_LUXR_1"/>
    <property type="match status" value="1"/>
</dbReference>
<keyword evidence="1 5" id="KW-0597">Phosphoprotein</keyword>
<accession>A0A917G0Q9</accession>
<dbReference type="GO" id="GO:0006355">
    <property type="term" value="P:regulation of DNA-templated transcription"/>
    <property type="evidence" value="ECO:0007669"/>
    <property type="project" value="InterPro"/>
</dbReference>
<dbReference type="PANTHER" id="PTHR43214:SF24">
    <property type="entry name" value="TRANSCRIPTIONAL REGULATORY PROTEIN NARL-RELATED"/>
    <property type="match status" value="1"/>
</dbReference>
<dbReference type="CDD" id="cd06170">
    <property type="entry name" value="LuxR_C_like"/>
    <property type="match status" value="1"/>
</dbReference>
<feature type="modified residue" description="4-aspartylphosphate" evidence="5">
    <location>
        <position position="56"/>
    </location>
</feature>
<dbReference type="Proteomes" id="UP000654257">
    <property type="component" value="Unassembled WGS sequence"/>
</dbReference>
<evidence type="ECO:0000256" key="5">
    <source>
        <dbReference type="PROSITE-ProRule" id="PRU00169"/>
    </source>
</evidence>
<reference evidence="8" key="2">
    <citation type="submission" date="2020-09" db="EMBL/GenBank/DDBJ databases">
        <authorList>
            <person name="Sun Q."/>
            <person name="Sedlacek I."/>
        </authorList>
    </citation>
    <scope>NUCLEOTIDE SEQUENCE</scope>
    <source>
        <strain evidence="8">CCM 7905</strain>
    </source>
</reference>
<dbReference type="SUPFAM" id="SSF52172">
    <property type="entry name" value="CheY-like"/>
    <property type="match status" value="1"/>
</dbReference>
<dbReference type="CDD" id="cd17535">
    <property type="entry name" value="REC_NarL-like"/>
    <property type="match status" value="1"/>
</dbReference>
<evidence type="ECO:0000313" key="8">
    <source>
        <dbReference type="EMBL" id="GGG16937.1"/>
    </source>
</evidence>
<sequence length="219" mass="23780">MDQVRIVIIDDDALVRSGLSAILGTDAGLAVVGEAADGREGLVSIAAFRPDVVLLDIRMPTMDGLAALEELRRTDTRTAVIVLTTFDSDRYILRALRCGADGFLLKDIAPRELIAAVHRVAAGEPMLSPAVTARLIDHVAAQDDTEVRSDRARTRLEALTPREREVADAVSKGRTNAEIGEQLFMSRPTVKTYVSRILAKLEMTNRVQVAILVHEALTG</sequence>
<reference evidence="8" key="1">
    <citation type="journal article" date="2014" name="Int. J. Syst. Evol. Microbiol.">
        <title>Complete genome sequence of Corynebacterium casei LMG S-19264T (=DSM 44701T), isolated from a smear-ripened cheese.</title>
        <authorList>
            <consortium name="US DOE Joint Genome Institute (JGI-PGF)"/>
            <person name="Walter F."/>
            <person name="Albersmeier A."/>
            <person name="Kalinowski J."/>
            <person name="Ruckert C."/>
        </authorList>
    </citation>
    <scope>NUCLEOTIDE SEQUENCE</scope>
    <source>
        <strain evidence="8">CCM 7905</strain>
    </source>
</reference>
<dbReference type="InterPro" id="IPR016032">
    <property type="entry name" value="Sig_transdc_resp-reg_C-effctor"/>
</dbReference>
<dbReference type="SMART" id="SM00421">
    <property type="entry name" value="HTH_LUXR"/>
    <property type="match status" value="1"/>
</dbReference>
<keyword evidence="3 8" id="KW-0238">DNA-binding</keyword>
<dbReference type="SMART" id="SM00448">
    <property type="entry name" value="REC"/>
    <property type="match status" value="1"/>
</dbReference>
<dbReference type="AlphaFoldDB" id="A0A917G0Q9"/>
<keyword evidence="4" id="KW-0804">Transcription</keyword>
<proteinExistence type="predicted"/>
<evidence type="ECO:0000256" key="2">
    <source>
        <dbReference type="ARBA" id="ARBA00023015"/>
    </source>
</evidence>
<dbReference type="RefSeq" id="WP_308933191.1">
    <property type="nucleotide sequence ID" value="NZ_BMCU01000003.1"/>
</dbReference>
<feature type="domain" description="HTH luxR-type" evidence="6">
    <location>
        <begin position="152"/>
        <end position="217"/>
    </location>
</feature>
<dbReference type="PROSITE" id="PS50110">
    <property type="entry name" value="RESPONSE_REGULATORY"/>
    <property type="match status" value="1"/>
</dbReference>
<evidence type="ECO:0000256" key="1">
    <source>
        <dbReference type="ARBA" id="ARBA00022553"/>
    </source>
</evidence>
<name>A0A917G0Q9_9NOCA</name>
<evidence type="ECO:0000256" key="4">
    <source>
        <dbReference type="ARBA" id="ARBA00023163"/>
    </source>
</evidence>
<dbReference type="Pfam" id="PF00072">
    <property type="entry name" value="Response_reg"/>
    <property type="match status" value="1"/>
</dbReference>
<evidence type="ECO:0000256" key="3">
    <source>
        <dbReference type="ARBA" id="ARBA00023125"/>
    </source>
</evidence>
<dbReference type="GO" id="GO:0003677">
    <property type="term" value="F:DNA binding"/>
    <property type="evidence" value="ECO:0007669"/>
    <property type="project" value="UniProtKB-KW"/>
</dbReference>
<dbReference type="PRINTS" id="PR00038">
    <property type="entry name" value="HTHLUXR"/>
</dbReference>
<evidence type="ECO:0000259" key="7">
    <source>
        <dbReference type="PROSITE" id="PS50110"/>
    </source>
</evidence>
<evidence type="ECO:0000313" key="9">
    <source>
        <dbReference type="Proteomes" id="UP000654257"/>
    </source>
</evidence>
<dbReference type="InterPro" id="IPR011006">
    <property type="entry name" value="CheY-like_superfamily"/>
</dbReference>
<dbReference type="PROSITE" id="PS50043">
    <property type="entry name" value="HTH_LUXR_2"/>
    <property type="match status" value="1"/>
</dbReference>
<dbReference type="GO" id="GO:0000160">
    <property type="term" value="P:phosphorelay signal transduction system"/>
    <property type="evidence" value="ECO:0007669"/>
    <property type="project" value="InterPro"/>
</dbReference>
<keyword evidence="9" id="KW-1185">Reference proteome</keyword>
<dbReference type="PANTHER" id="PTHR43214">
    <property type="entry name" value="TWO-COMPONENT RESPONSE REGULATOR"/>
    <property type="match status" value="1"/>
</dbReference>
<dbReference type="EMBL" id="BMCU01000003">
    <property type="protein sequence ID" value="GGG16937.1"/>
    <property type="molecule type" value="Genomic_DNA"/>
</dbReference>
<dbReference type="InterPro" id="IPR001789">
    <property type="entry name" value="Sig_transdc_resp-reg_receiver"/>
</dbReference>
<dbReference type="SUPFAM" id="SSF46894">
    <property type="entry name" value="C-terminal effector domain of the bipartite response regulators"/>
    <property type="match status" value="1"/>
</dbReference>
<dbReference type="InterPro" id="IPR039420">
    <property type="entry name" value="WalR-like"/>
</dbReference>
<comment type="caution">
    <text evidence="8">The sequence shown here is derived from an EMBL/GenBank/DDBJ whole genome shotgun (WGS) entry which is preliminary data.</text>
</comment>
<dbReference type="Gene3D" id="3.40.50.2300">
    <property type="match status" value="1"/>
</dbReference>
<dbReference type="InterPro" id="IPR058245">
    <property type="entry name" value="NreC/VraR/RcsB-like_REC"/>
</dbReference>